<organism evidence="1 2">
    <name type="scientific">Panagrolaimus sp. JU765</name>
    <dbReference type="NCBI Taxonomy" id="591449"/>
    <lineage>
        <taxon>Eukaryota</taxon>
        <taxon>Metazoa</taxon>
        <taxon>Ecdysozoa</taxon>
        <taxon>Nematoda</taxon>
        <taxon>Chromadorea</taxon>
        <taxon>Rhabditida</taxon>
        <taxon>Tylenchina</taxon>
        <taxon>Panagrolaimomorpha</taxon>
        <taxon>Panagrolaimoidea</taxon>
        <taxon>Panagrolaimidae</taxon>
        <taxon>Panagrolaimus</taxon>
    </lineage>
</organism>
<dbReference type="Proteomes" id="UP000887576">
    <property type="component" value="Unplaced"/>
</dbReference>
<sequence>MSKATKKRFIHRQMETEMVLPTEKQIIAKVIGSPGNNLFEILDERGKQFLASMPTKFRKNVWVKRGQFVVVEEIEEGDKVKGEISHVLDAENILYIDEQEKWPECFKEDADKFKRSTRRNLPLGTEAVIDPDMLPPSDEDNSESEDDEAEEAESAEGEIVDSSDDDEELIKTYNPNRRPAV</sequence>
<dbReference type="WBParaSite" id="JU765_v2.g5805.t1">
    <property type="protein sequence ID" value="JU765_v2.g5805.t1"/>
    <property type="gene ID" value="JU765_v2.g5805"/>
</dbReference>
<proteinExistence type="predicted"/>
<protein>
    <submittedName>
        <fullName evidence="2">Probable RNA-binding protein EIF1AD</fullName>
    </submittedName>
</protein>
<name>A0AC34RCR5_9BILA</name>
<accession>A0AC34RCR5</accession>
<evidence type="ECO:0000313" key="1">
    <source>
        <dbReference type="Proteomes" id="UP000887576"/>
    </source>
</evidence>
<evidence type="ECO:0000313" key="2">
    <source>
        <dbReference type="WBParaSite" id="JU765_v2.g5805.t1"/>
    </source>
</evidence>
<reference evidence="2" key="1">
    <citation type="submission" date="2022-11" db="UniProtKB">
        <authorList>
            <consortium name="WormBaseParasite"/>
        </authorList>
    </citation>
    <scope>IDENTIFICATION</scope>
</reference>